<reference evidence="2" key="1">
    <citation type="submission" date="2020-05" db="EMBL/GenBank/DDBJ databases">
        <authorList>
            <person name="Chiriac C."/>
            <person name="Salcher M."/>
            <person name="Ghai R."/>
            <person name="Kavagutti S V."/>
        </authorList>
    </citation>
    <scope>NUCLEOTIDE SEQUENCE</scope>
</reference>
<dbReference type="Gene3D" id="3.10.450.50">
    <property type="match status" value="1"/>
</dbReference>
<accession>A0A6J6TEA0</accession>
<dbReference type="AlphaFoldDB" id="A0A6J6TEA0"/>
<feature type="domain" description="SnoaL-like" evidence="1">
    <location>
        <begin position="23"/>
        <end position="136"/>
    </location>
</feature>
<dbReference type="EMBL" id="CAEZYZ010000071">
    <property type="protein sequence ID" value="CAB4745114.1"/>
    <property type="molecule type" value="Genomic_DNA"/>
</dbReference>
<evidence type="ECO:0000259" key="1">
    <source>
        <dbReference type="Pfam" id="PF13577"/>
    </source>
</evidence>
<protein>
    <submittedName>
        <fullName evidence="2">Unannotated protein</fullName>
    </submittedName>
</protein>
<dbReference type="InterPro" id="IPR037401">
    <property type="entry name" value="SnoaL-like"/>
</dbReference>
<dbReference type="CDD" id="cd00531">
    <property type="entry name" value="NTF2_like"/>
    <property type="match status" value="1"/>
</dbReference>
<dbReference type="Pfam" id="PF13577">
    <property type="entry name" value="SnoaL_4"/>
    <property type="match status" value="1"/>
</dbReference>
<dbReference type="InterPro" id="IPR032710">
    <property type="entry name" value="NTF2-like_dom_sf"/>
</dbReference>
<dbReference type="SUPFAM" id="SSF54427">
    <property type="entry name" value="NTF2-like"/>
    <property type="match status" value="1"/>
</dbReference>
<gene>
    <name evidence="2" type="ORF">UFOPK2810_00551</name>
</gene>
<sequence>MTEPAAEPAQGSQLPAGLLERLERLETADAARETAYRYAKAIDTPDFELLAGVFAPDATLTTRRGSRRSREAIVDYYREALAAPLARRHFIVNEQVTWLAPGEALMRSSFLYTFAGDDTSIIGWGGYVDRIHVLDGVGVIVEKTITVDAHADSRTGWAN</sequence>
<organism evidence="2">
    <name type="scientific">freshwater metagenome</name>
    <dbReference type="NCBI Taxonomy" id="449393"/>
    <lineage>
        <taxon>unclassified sequences</taxon>
        <taxon>metagenomes</taxon>
        <taxon>ecological metagenomes</taxon>
    </lineage>
</organism>
<proteinExistence type="predicted"/>
<name>A0A6J6TEA0_9ZZZZ</name>
<evidence type="ECO:0000313" key="2">
    <source>
        <dbReference type="EMBL" id="CAB4745114.1"/>
    </source>
</evidence>